<dbReference type="EMBL" id="QJKJ01014825">
    <property type="protein sequence ID" value="RDX63575.1"/>
    <property type="molecule type" value="Genomic_DNA"/>
</dbReference>
<comment type="caution">
    <text evidence="1">The sequence shown here is derived from an EMBL/GenBank/DDBJ whole genome shotgun (WGS) entry which is preliminary data.</text>
</comment>
<gene>
    <name evidence="1" type="ORF">CR513_57994</name>
</gene>
<sequence>MESSTYFIISEILIMVDHKQNVCLHVVVQLFHVNPIARSKLRMCLFEICNIMYARNLWFIFWKDVLNDHT</sequence>
<proteinExistence type="predicted"/>
<evidence type="ECO:0000313" key="1">
    <source>
        <dbReference type="EMBL" id="RDX63575.1"/>
    </source>
</evidence>
<feature type="non-terminal residue" evidence="1">
    <location>
        <position position="1"/>
    </location>
</feature>
<protein>
    <submittedName>
        <fullName evidence="1">Uncharacterized protein</fullName>
    </submittedName>
</protein>
<reference evidence="1" key="1">
    <citation type="submission" date="2018-05" db="EMBL/GenBank/DDBJ databases">
        <title>Draft genome of Mucuna pruriens seed.</title>
        <authorList>
            <person name="Nnadi N.E."/>
            <person name="Vos R."/>
            <person name="Hasami M.H."/>
            <person name="Devisetty U.K."/>
            <person name="Aguiy J.C."/>
        </authorList>
    </citation>
    <scope>NUCLEOTIDE SEQUENCE [LARGE SCALE GENOMIC DNA]</scope>
    <source>
        <strain evidence="1">JCA_2017</strain>
    </source>
</reference>
<dbReference type="AlphaFoldDB" id="A0A371EC23"/>
<keyword evidence="2" id="KW-1185">Reference proteome</keyword>
<accession>A0A371EC23</accession>
<organism evidence="1 2">
    <name type="scientific">Mucuna pruriens</name>
    <name type="common">Velvet bean</name>
    <name type="synonym">Dolichos pruriens</name>
    <dbReference type="NCBI Taxonomy" id="157652"/>
    <lineage>
        <taxon>Eukaryota</taxon>
        <taxon>Viridiplantae</taxon>
        <taxon>Streptophyta</taxon>
        <taxon>Embryophyta</taxon>
        <taxon>Tracheophyta</taxon>
        <taxon>Spermatophyta</taxon>
        <taxon>Magnoliopsida</taxon>
        <taxon>eudicotyledons</taxon>
        <taxon>Gunneridae</taxon>
        <taxon>Pentapetalae</taxon>
        <taxon>rosids</taxon>
        <taxon>fabids</taxon>
        <taxon>Fabales</taxon>
        <taxon>Fabaceae</taxon>
        <taxon>Papilionoideae</taxon>
        <taxon>50 kb inversion clade</taxon>
        <taxon>NPAAA clade</taxon>
        <taxon>indigoferoid/millettioid clade</taxon>
        <taxon>Phaseoleae</taxon>
        <taxon>Mucuna</taxon>
    </lineage>
</organism>
<evidence type="ECO:0000313" key="2">
    <source>
        <dbReference type="Proteomes" id="UP000257109"/>
    </source>
</evidence>
<dbReference type="Proteomes" id="UP000257109">
    <property type="component" value="Unassembled WGS sequence"/>
</dbReference>
<name>A0A371EC23_MUCPR</name>